<accession>A0A8S1Y4Y1</accession>
<evidence type="ECO:0000313" key="2">
    <source>
        <dbReference type="Proteomes" id="UP000683925"/>
    </source>
</evidence>
<sequence length="33" mass="4108">MLSHLFILFECFKILACQWFQFFKCHIILLFLN</sequence>
<protein>
    <submittedName>
        <fullName evidence="1">Uncharacterized protein</fullName>
    </submittedName>
</protein>
<reference evidence="1" key="1">
    <citation type="submission" date="2021-01" db="EMBL/GenBank/DDBJ databases">
        <authorList>
            <consortium name="Genoscope - CEA"/>
            <person name="William W."/>
        </authorList>
    </citation>
    <scope>NUCLEOTIDE SEQUENCE</scope>
</reference>
<dbReference type="AlphaFoldDB" id="A0A8S1Y4Y1"/>
<dbReference type="Proteomes" id="UP000683925">
    <property type="component" value="Unassembled WGS sequence"/>
</dbReference>
<keyword evidence="2" id="KW-1185">Reference proteome</keyword>
<gene>
    <name evidence="1" type="ORF">POCTA_138.1.T1440135</name>
</gene>
<comment type="caution">
    <text evidence="1">The sequence shown here is derived from an EMBL/GenBank/DDBJ whole genome shotgun (WGS) entry which is preliminary data.</text>
</comment>
<evidence type="ECO:0000313" key="1">
    <source>
        <dbReference type="EMBL" id="CAD8208581.1"/>
    </source>
</evidence>
<dbReference type="EMBL" id="CAJJDP010000145">
    <property type="protein sequence ID" value="CAD8208581.1"/>
    <property type="molecule type" value="Genomic_DNA"/>
</dbReference>
<organism evidence="1 2">
    <name type="scientific">Paramecium octaurelia</name>
    <dbReference type="NCBI Taxonomy" id="43137"/>
    <lineage>
        <taxon>Eukaryota</taxon>
        <taxon>Sar</taxon>
        <taxon>Alveolata</taxon>
        <taxon>Ciliophora</taxon>
        <taxon>Intramacronucleata</taxon>
        <taxon>Oligohymenophorea</taxon>
        <taxon>Peniculida</taxon>
        <taxon>Parameciidae</taxon>
        <taxon>Paramecium</taxon>
    </lineage>
</organism>
<proteinExistence type="predicted"/>
<name>A0A8S1Y4Y1_PAROT</name>